<evidence type="ECO:0000313" key="5">
    <source>
        <dbReference type="EMBL" id="NVE96009.1"/>
    </source>
</evidence>
<organism evidence="5 6">
    <name type="scientific">Altererythrobacter lutimaris</name>
    <dbReference type="NCBI Taxonomy" id="2743979"/>
    <lineage>
        <taxon>Bacteria</taxon>
        <taxon>Pseudomonadati</taxon>
        <taxon>Pseudomonadota</taxon>
        <taxon>Alphaproteobacteria</taxon>
        <taxon>Sphingomonadales</taxon>
        <taxon>Erythrobacteraceae</taxon>
        <taxon>Altererythrobacter</taxon>
    </lineage>
</organism>
<evidence type="ECO:0000259" key="4">
    <source>
        <dbReference type="PROSITE" id="PS50987"/>
    </source>
</evidence>
<dbReference type="InterPro" id="IPR036388">
    <property type="entry name" value="WH-like_DNA-bd_sf"/>
</dbReference>
<proteinExistence type="predicted"/>
<dbReference type="EMBL" id="JABWTA010000001">
    <property type="protein sequence ID" value="NVE96009.1"/>
    <property type="molecule type" value="Genomic_DNA"/>
</dbReference>
<dbReference type="Gene3D" id="1.10.10.10">
    <property type="entry name" value="Winged helix-like DNA-binding domain superfamily/Winged helix DNA-binding domain"/>
    <property type="match status" value="1"/>
</dbReference>
<evidence type="ECO:0000256" key="3">
    <source>
        <dbReference type="ARBA" id="ARBA00023163"/>
    </source>
</evidence>
<dbReference type="CDD" id="cd00090">
    <property type="entry name" value="HTH_ARSR"/>
    <property type="match status" value="1"/>
</dbReference>
<sequence>MIAMTLELDDMRANASEAADFLRALSNRPRLMILCHLVEAEELSVGQLVTRVGISQSALSQHLAKLRDQGLVTFRREAQTLFYHIADPRAARLLETLHELFCSHGQRSDG</sequence>
<keyword evidence="1" id="KW-0805">Transcription regulation</keyword>
<dbReference type="InterPro" id="IPR011991">
    <property type="entry name" value="ArsR-like_HTH"/>
</dbReference>
<evidence type="ECO:0000313" key="6">
    <source>
        <dbReference type="Proteomes" id="UP000546031"/>
    </source>
</evidence>
<accession>A0A850HDU3</accession>
<dbReference type="InterPro" id="IPR001845">
    <property type="entry name" value="HTH_ArsR_DNA-bd_dom"/>
</dbReference>
<reference evidence="5 6" key="1">
    <citation type="submission" date="2020-06" db="EMBL/GenBank/DDBJ databases">
        <title>Altererythrobacter lutimaris sp. nov., a marine bacterium isolated from a tidal flat.</title>
        <authorList>
            <person name="Kim D."/>
            <person name="Yoo Y."/>
            <person name="Kim J.-J."/>
        </authorList>
    </citation>
    <scope>NUCLEOTIDE SEQUENCE [LARGE SCALE GENOMIC DNA]</scope>
    <source>
        <strain evidence="5 6">JGD-16</strain>
    </source>
</reference>
<dbReference type="PRINTS" id="PR00778">
    <property type="entry name" value="HTHARSR"/>
</dbReference>
<dbReference type="Pfam" id="PF01022">
    <property type="entry name" value="HTH_5"/>
    <property type="match status" value="1"/>
</dbReference>
<dbReference type="SUPFAM" id="SSF46785">
    <property type="entry name" value="Winged helix' DNA-binding domain"/>
    <property type="match status" value="1"/>
</dbReference>
<keyword evidence="3" id="KW-0804">Transcription</keyword>
<dbReference type="InterPro" id="IPR051011">
    <property type="entry name" value="Metal_resp_trans_reg"/>
</dbReference>
<gene>
    <name evidence="5" type="ORF">HUO12_13980</name>
</gene>
<protein>
    <submittedName>
        <fullName evidence="5">Helix-turn-helix transcriptional regulator</fullName>
    </submittedName>
</protein>
<dbReference type="PANTHER" id="PTHR43132">
    <property type="entry name" value="ARSENICAL RESISTANCE OPERON REPRESSOR ARSR-RELATED"/>
    <property type="match status" value="1"/>
</dbReference>
<dbReference type="GO" id="GO:0003700">
    <property type="term" value="F:DNA-binding transcription factor activity"/>
    <property type="evidence" value="ECO:0007669"/>
    <property type="project" value="InterPro"/>
</dbReference>
<dbReference type="SMART" id="SM00418">
    <property type="entry name" value="HTH_ARSR"/>
    <property type="match status" value="1"/>
</dbReference>
<dbReference type="PANTHER" id="PTHR43132:SF2">
    <property type="entry name" value="ARSENICAL RESISTANCE OPERON REPRESSOR ARSR-RELATED"/>
    <property type="match status" value="1"/>
</dbReference>
<dbReference type="PROSITE" id="PS50987">
    <property type="entry name" value="HTH_ARSR_2"/>
    <property type="match status" value="1"/>
</dbReference>
<dbReference type="AlphaFoldDB" id="A0A850HDU3"/>
<keyword evidence="6" id="KW-1185">Reference proteome</keyword>
<evidence type="ECO:0000256" key="2">
    <source>
        <dbReference type="ARBA" id="ARBA00023125"/>
    </source>
</evidence>
<keyword evidence="2" id="KW-0238">DNA-binding</keyword>
<dbReference type="GO" id="GO:0003677">
    <property type="term" value="F:DNA binding"/>
    <property type="evidence" value="ECO:0007669"/>
    <property type="project" value="UniProtKB-KW"/>
</dbReference>
<dbReference type="NCBIfam" id="NF033788">
    <property type="entry name" value="HTH_metalloreg"/>
    <property type="match status" value="1"/>
</dbReference>
<dbReference type="InterPro" id="IPR036390">
    <property type="entry name" value="WH_DNA-bd_sf"/>
</dbReference>
<feature type="domain" description="HTH arsR-type" evidence="4">
    <location>
        <begin position="8"/>
        <end position="109"/>
    </location>
</feature>
<evidence type="ECO:0000256" key="1">
    <source>
        <dbReference type="ARBA" id="ARBA00023015"/>
    </source>
</evidence>
<dbReference type="Proteomes" id="UP000546031">
    <property type="component" value="Unassembled WGS sequence"/>
</dbReference>
<comment type="caution">
    <text evidence="5">The sequence shown here is derived from an EMBL/GenBank/DDBJ whole genome shotgun (WGS) entry which is preliminary data.</text>
</comment>
<name>A0A850HDU3_9SPHN</name>